<dbReference type="InterPro" id="IPR007329">
    <property type="entry name" value="FMN-bd"/>
</dbReference>
<gene>
    <name evidence="2" type="ORF">SAMN04488692_105154</name>
</gene>
<dbReference type="Gene3D" id="3.90.1010.20">
    <property type="match status" value="2"/>
</dbReference>
<protein>
    <submittedName>
        <fullName evidence="2">FMN-binding domain-containing protein</fullName>
    </submittedName>
</protein>
<organism evidence="2 3">
    <name type="scientific">Halarsenatibacter silvermanii</name>
    <dbReference type="NCBI Taxonomy" id="321763"/>
    <lineage>
        <taxon>Bacteria</taxon>
        <taxon>Bacillati</taxon>
        <taxon>Bacillota</taxon>
        <taxon>Clostridia</taxon>
        <taxon>Halanaerobiales</taxon>
        <taxon>Halarsenatibacteraceae</taxon>
        <taxon>Halarsenatibacter</taxon>
    </lineage>
</organism>
<dbReference type="RefSeq" id="WP_089758984.1">
    <property type="nucleotide sequence ID" value="NZ_FNGO01000005.1"/>
</dbReference>
<evidence type="ECO:0000259" key="1">
    <source>
        <dbReference type="SMART" id="SM00900"/>
    </source>
</evidence>
<proteinExistence type="predicted"/>
<name>A0A1G9L1N9_9FIRM</name>
<dbReference type="Proteomes" id="UP000199476">
    <property type="component" value="Unassembled WGS sequence"/>
</dbReference>
<dbReference type="EMBL" id="FNGO01000005">
    <property type="protein sequence ID" value="SDL55693.1"/>
    <property type="molecule type" value="Genomic_DNA"/>
</dbReference>
<accession>A0A1G9L1N9</accession>
<evidence type="ECO:0000313" key="3">
    <source>
        <dbReference type="Proteomes" id="UP000199476"/>
    </source>
</evidence>
<dbReference type="AlphaFoldDB" id="A0A1G9L1N9"/>
<dbReference type="STRING" id="321763.SAMN04488692_105154"/>
<sequence length="235" mass="26158">MKGKGLKGFFLITAFLFVFVLGGTLIHAGEIMAAELYQGFSQADENGYVKAEVSLSNGEIVGVDLTEYDEMAREKGDDYDWEEWHEAMELLPQKFVEANDSEVEVISGATNTSEKAIEAVEMALARAEGEEYFSGTFMGISSIVERGWGVARVTVEVDEEAPEGYRIEDLRLEEISGDQFKDEDYGWEEFHAAQEEIAARMKEADTYEVETYTGATGSSELWQEAVEDALEKAGF</sequence>
<feature type="domain" description="FMN-binding" evidence="1">
    <location>
        <begin position="147"/>
        <end position="233"/>
    </location>
</feature>
<keyword evidence="3" id="KW-1185">Reference proteome</keyword>
<dbReference type="GO" id="GO:0010181">
    <property type="term" value="F:FMN binding"/>
    <property type="evidence" value="ECO:0007669"/>
    <property type="project" value="InterPro"/>
</dbReference>
<dbReference type="OrthoDB" id="45418at2"/>
<reference evidence="2 3" key="1">
    <citation type="submission" date="2016-10" db="EMBL/GenBank/DDBJ databases">
        <authorList>
            <person name="de Groot N.N."/>
        </authorList>
    </citation>
    <scope>NUCLEOTIDE SEQUENCE [LARGE SCALE GENOMIC DNA]</scope>
    <source>
        <strain evidence="2 3">SLAS-1</strain>
    </source>
</reference>
<feature type="domain" description="FMN-binding" evidence="1">
    <location>
        <begin position="47"/>
        <end position="127"/>
    </location>
</feature>
<dbReference type="SMART" id="SM00900">
    <property type="entry name" value="FMN_bind"/>
    <property type="match status" value="2"/>
</dbReference>
<evidence type="ECO:0000313" key="2">
    <source>
        <dbReference type="EMBL" id="SDL55693.1"/>
    </source>
</evidence>
<dbReference type="Pfam" id="PF04205">
    <property type="entry name" value="FMN_bind"/>
    <property type="match status" value="1"/>
</dbReference>
<dbReference type="GO" id="GO:0016020">
    <property type="term" value="C:membrane"/>
    <property type="evidence" value="ECO:0007669"/>
    <property type="project" value="InterPro"/>
</dbReference>